<sequence length="139" mass="14829">MLFNKPTQILAFVAVVIGTAYCVLIGAPRAVRILFVLACIGWSAWHFISIFRGRDEVVAAGIKYALAFASGVGVPCTCLFVVLMIETRGIQNEIASLASYARSGLHPAAAGFGMGVTFTMLTLTLAFVAGVLSWWAAKR</sequence>
<keyword evidence="3" id="KW-1185">Reference proteome</keyword>
<feature type="transmembrane region" description="Helical" evidence="1">
    <location>
        <begin position="64"/>
        <end position="85"/>
    </location>
</feature>
<gene>
    <name evidence="2" type="ORF">AABB29_07945</name>
</gene>
<evidence type="ECO:0000313" key="2">
    <source>
        <dbReference type="EMBL" id="WZC50541.1"/>
    </source>
</evidence>
<organism evidence="2 3">
    <name type="scientific">Yoonia phaeophyticola</name>
    <dbReference type="NCBI Taxonomy" id="3137369"/>
    <lineage>
        <taxon>Bacteria</taxon>
        <taxon>Pseudomonadati</taxon>
        <taxon>Pseudomonadota</taxon>
        <taxon>Alphaproteobacteria</taxon>
        <taxon>Rhodobacterales</taxon>
        <taxon>Paracoccaceae</taxon>
        <taxon>Yoonia</taxon>
    </lineage>
</organism>
<feature type="transmembrane region" description="Helical" evidence="1">
    <location>
        <begin position="33"/>
        <end position="52"/>
    </location>
</feature>
<keyword evidence="1" id="KW-0812">Transmembrane</keyword>
<reference evidence="3" key="1">
    <citation type="submission" date="2024-04" db="EMBL/GenBank/DDBJ databases">
        <title>Phylogenomic analyses of a clade within the roseobacter group suggest taxonomic reassignments of species of the genera Aestuariivita, Citreicella, Loktanella, Nautella, Pelagibaca, Ruegeria, Thalassobius, Thiobacimonas and Tropicibacter, and the proposal o.</title>
        <authorList>
            <person name="Jeon C.O."/>
        </authorList>
    </citation>
    <scope>NUCLEOTIDE SEQUENCE [LARGE SCALE GENOMIC DNA]</scope>
    <source>
        <strain evidence="3">BS5-3</strain>
    </source>
</reference>
<evidence type="ECO:0000256" key="1">
    <source>
        <dbReference type="SAM" id="Phobius"/>
    </source>
</evidence>
<keyword evidence="1" id="KW-0472">Membrane</keyword>
<dbReference type="Proteomes" id="UP001440612">
    <property type="component" value="Chromosome"/>
</dbReference>
<name>A0ABZ2V7S8_9RHOB</name>
<dbReference type="RefSeq" id="WP_341368643.1">
    <property type="nucleotide sequence ID" value="NZ_CP150951.2"/>
</dbReference>
<protein>
    <submittedName>
        <fullName evidence="2">Uncharacterized protein</fullName>
    </submittedName>
</protein>
<feature type="transmembrane region" description="Helical" evidence="1">
    <location>
        <begin position="9"/>
        <end position="27"/>
    </location>
</feature>
<accession>A0ABZ2V7S8</accession>
<dbReference type="EMBL" id="CP150951">
    <property type="protein sequence ID" value="WZC50541.1"/>
    <property type="molecule type" value="Genomic_DNA"/>
</dbReference>
<keyword evidence="1" id="KW-1133">Transmembrane helix</keyword>
<feature type="transmembrane region" description="Helical" evidence="1">
    <location>
        <begin position="105"/>
        <end position="137"/>
    </location>
</feature>
<proteinExistence type="predicted"/>
<evidence type="ECO:0000313" key="3">
    <source>
        <dbReference type="Proteomes" id="UP001440612"/>
    </source>
</evidence>